<keyword evidence="3" id="KW-1185">Reference proteome</keyword>
<name>F2S1B7_TRIT1</name>
<dbReference type="HOGENOM" id="CLU_1511661_0_0_1"/>
<reference evidence="3" key="1">
    <citation type="journal article" date="2012" name="MBio">
        <title>Comparative genome analysis of Trichophyton rubrum and related dermatophytes reveals candidate genes involved in infection.</title>
        <authorList>
            <person name="Martinez D.A."/>
            <person name="Oliver B.G."/>
            <person name="Graeser Y."/>
            <person name="Goldberg J.M."/>
            <person name="Li W."/>
            <person name="Martinez-Rossi N.M."/>
            <person name="Monod M."/>
            <person name="Shelest E."/>
            <person name="Barton R.C."/>
            <person name="Birch E."/>
            <person name="Brakhage A.A."/>
            <person name="Chen Z."/>
            <person name="Gurr S.J."/>
            <person name="Heiman D."/>
            <person name="Heitman J."/>
            <person name="Kosti I."/>
            <person name="Rossi A."/>
            <person name="Saif S."/>
            <person name="Samalova M."/>
            <person name="Saunders C.W."/>
            <person name="Shea T."/>
            <person name="Summerbell R.C."/>
            <person name="Xu J."/>
            <person name="Young S."/>
            <person name="Zeng Q."/>
            <person name="Birren B.W."/>
            <person name="Cuomo C.A."/>
            <person name="White T.C."/>
        </authorList>
    </citation>
    <scope>NUCLEOTIDE SEQUENCE [LARGE SCALE GENOMIC DNA]</scope>
    <source>
        <strain evidence="3">CBS 112818</strain>
    </source>
</reference>
<dbReference type="Proteomes" id="UP000009172">
    <property type="component" value="Unassembled WGS sequence"/>
</dbReference>
<protein>
    <submittedName>
        <fullName evidence="2">Uncharacterized protein</fullName>
    </submittedName>
</protein>
<organism evidence="2 3">
    <name type="scientific">Trichophyton tonsurans (strain CBS 112818)</name>
    <name type="common">Scalp ringworm fungus</name>
    <dbReference type="NCBI Taxonomy" id="647933"/>
    <lineage>
        <taxon>Eukaryota</taxon>
        <taxon>Fungi</taxon>
        <taxon>Dikarya</taxon>
        <taxon>Ascomycota</taxon>
        <taxon>Pezizomycotina</taxon>
        <taxon>Eurotiomycetes</taxon>
        <taxon>Eurotiomycetidae</taxon>
        <taxon>Onygenales</taxon>
        <taxon>Arthrodermataceae</taxon>
        <taxon>Trichophyton</taxon>
    </lineage>
</organism>
<feature type="region of interest" description="Disordered" evidence="1">
    <location>
        <begin position="76"/>
        <end position="98"/>
    </location>
</feature>
<evidence type="ECO:0000313" key="2">
    <source>
        <dbReference type="EMBL" id="EGD97366.1"/>
    </source>
</evidence>
<proteinExistence type="predicted"/>
<gene>
    <name evidence="2" type="ORF">TESG_04777</name>
</gene>
<evidence type="ECO:0000256" key="1">
    <source>
        <dbReference type="SAM" id="MobiDB-lite"/>
    </source>
</evidence>
<sequence>MKQAVKKISRPGVWPAVPSNWRLLIAGMVHQSGNRIRLSTASYTVIGCGPSSILRSKPMFAPRLPDYMPTDTHHPTNFAPGPGERFGRPGCHHSHHSHLGASSVTLREAFSIPRQHFRHEGERFSFSPLRKIHFGSKTKHRQVLSLFSNQVHMELRCEAQSWRITCKLVNNGRKKRSEETAHGLILRIRRTTRVSRLTCVTPLC</sequence>
<dbReference type="AlphaFoldDB" id="F2S1B7"/>
<dbReference type="EMBL" id="GG698501">
    <property type="protein sequence ID" value="EGD97366.1"/>
    <property type="molecule type" value="Genomic_DNA"/>
</dbReference>
<accession>F2S1B7</accession>
<evidence type="ECO:0000313" key="3">
    <source>
        <dbReference type="Proteomes" id="UP000009172"/>
    </source>
</evidence>